<keyword evidence="2" id="KW-1185">Reference proteome</keyword>
<dbReference type="PANTHER" id="PTHR35391:SF7">
    <property type="entry name" value="C2H2-TYPE DOMAIN-CONTAINING PROTEIN"/>
    <property type="match status" value="1"/>
</dbReference>
<name>A0A8K0RA40_9PLEO</name>
<dbReference type="OrthoDB" id="6133115at2759"/>
<accession>A0A8K0RA40</accession>
<protein>
    <recommendedName>
        <fullName evidence="3">Prion-inhibition and propagation HeLo domain-containing protein</fullName>
    </recommendedName>
</protein>
<dbReference type="Proteomes" id="UP000813461">
    <property type="component" value="Unassembled WGS sequence"/>
</dbReference>
<dbReference type="EMBL" id="JAGMVJ010000006">
    <property type="protein sequence ID" value="KAH7089787.1"/>
    <property type="molecule type" value="Genomic_DNA"/>
</dbReference>
<proteinExistence type="predicted"/>
<dbReference type="AlphaFoldDB" id="A0A8K0RA40"/>
<evidence type="ECO:0000313" key="1">
    <source>
        <dbReference type="EMBL" id="KAH7089787.1"/>
    </source>
</evidence>
<dbReference type="PANTHER" id="PTHR35391">
    <property type="entry name" value="C2H2-TYPE DOMAIN-CONTAINING PROTEIN-RELATED"/>
    <property type="match status" value="1"/>
</dbReference>
<reference evidence="1" key="1">
    <citation type="journal article" date="2021" name="Nat. Commun.">
        <title>Genetic determinants of endophytism in the Arabidopsis root mycobiome.</title>
        <authorList>
            <person name="Mesny F."/>
            <person name="Miyauchi S."/>
            <person name="Thiergart T."/>
            <person name="Pickel B."/>
            <person name="Atanasova L."/>
            <person name="Karlsson M."/>
            <person name="Huettel B."/>
            <person name="Barry K.W."/>
            <person name="Haridas S."/>
            <person name="Chen C."/>
            <person name="Bauer D."/>
            <person name="Andreopoulos W."/>
            <person name="Pangilinan J."/>
            <person name="LaButti K."/>
            <person name="Riley R."/>
            <person name="Lipzen A."/>
            <person name="Clum A."/>
            <person name="Drula E."/>
            <person name="Henrissat B."/>
            <person name="Kohler A."/>
            <person name="Grigoriev I.V."/>
            <person name="Martin F.M."/>
            <person name="Hacquard S."/>
        </authorList>
    </citation>
    <scope>NUCLEOTIDE SEQUENCE</scope>
    <source>
        <strain evidence="1">MPI-SDFR-AT-0120</strain>
    </source>
</reference>
<sequence length="259" mass="29193">MITNPPAAAVLVSTVVHNIARDFRSLADALLHVEHFADQISPTAVSDELSRFKLWAGNIAAHRRGRRSLEHRYRTPPVWLSLTDNLRLRDADSLRCAVHDILKDLAKALHDSLAIVNGDKTPWDEVEFSDSESDASTDNLQGQTELKQLLASIATFITSLFRLSMAIRDPAPSNQSTRSITADKSYFEPHDILHVQAKFPSAAGYLTERLGRAISARRQYLSYREEHNKRLAKHIEKIEFEESKTGEFAQDLIYCKTNA</sequence>
<organism evidence="1 2">
    <name type="scientific">Paraphoma chrysanthemicola</name>
    <dbReference type="NCBI Taxonomy" id="798071"/>
    <lineage>
        <taxon>Eukaryota</taxon>
        <taxon>Fungi</taxon>
        <taxon>Dikarya</taxon>
        <taxon>Ascomycota</taxon>
        <taxon>Pezizomycotina</taxon>
        <taxon>Dothideomycetes</taxon>
        <taxon>Pleosporomycetidae</taxon>
        <taxon>Pleosporales</taxon>
        <taxon>Pleosporineae</taxon>
        <taxon>Phaeosphaeriaceae</taxon>
        <taxon>Paraphoma</taxon>
    </lineage>
</organism>
<comment type="caution">
    <text evidence="1">The sequence shown here is derived from an EMBL/GenBank/DDBJ whole genome shotgun (WGS) entry which is preliminary data.</text>
</comment>
<gene>
    <name evidence="1" type="ORF">FB567DRAFT_590585</name>
</gene>
<evidence type="ECO:0008006" key="3">
    <source>
        <dbReference type="Google" id="ProtNLM"/>
    </source>
</evidence>
<evidence type="ECO:0000313" key="2">
    <source>
        <dbReference type="Proteomes" id="UP000813461"/>
    </source>
</evidence>